<dbReference type="PANTHER" id="PTHR31293">
    <property type="entry name" value="RNI-LIKE SUPERFAMILY PROTEIN"/>
    <property type="match status" value="1"/>
</dbReference>
<reference evidence="2 3" key="1">
    <citation type="journal article" date="2023" name="bioRxiv">
        <title>Genome report: Whole genome sequence and annotation of Penstemon davidsonii.</title>
        <authorList>
            <person name="Ostevik K.L."/>
            <person name="Alabady M."/>
            <person name="Zhang M."/>
            <person name="Rausher M.D."/>
        </authorList>
    </citation>
    <scope>NUCLEOTIDE SEQUENCE [LARGE SCALE GENOMIC DNA]</scope>
    <source>
        <strain evidence="2">DNT005</strain>
        <tissue evidence="2">Whole leaf</tissue>
    </source>
</reference>
<dbReference type="InterPro" id="IPR036047">
    <property type="entry name" value="F-box-like_dom_sf"/>
</dbReference>
<keyword evidence="3" id="KW-1185">Reference proteome</keyword>
<dbReference type="Pfam" id="PF08387">
    <property type="entry name" value="FBD"/>
    <property type="match status" value="1"/>
</dbReference>
<accession>A0ABR0DBX6</accession>
<dbReference type="PANTHER" id="PTHR31293:SF12">
    <property type="entry name" value="RNI-LIKE SUPERFAMILY PROTEIN"/>
    <property type="match status" value="1"/>
</dbReference>
<dbReference type="SMART" id="SM00579">
    <property type="entry name" value="FBD"/>
    <property type="match status" value="1"/>
</dbReference>
<dbReference type="EMBL" id="JAYDYQ010002533">
    <property type="protein sequence ID" value="KAK4486203.1"/>
    <property type="molecule type" value="Genomic_DNA"/>
</dbReference>
<dbReference type="Pfam" id="PF24758">
    <property type="entry name" value="LRR_At5g56370"/>
    <property type="match status" value="1"/>
</dbReference>
<dbReference type="InterPro" id="IPR055411">
    <property type="entry name" value="LRR_FXL15/At3g58940/PEG3-like"/>
</dbReference>
<gene>
    <name evidence="2" type="ORF">RD792_008872</name>
</gene>
<evidence type="ECO:0000313" key="2">
    <source>
        <dbReference type="EMBL" id="KAK4486203.1"/>
    </source>
</evidence>
<protein>
    <recommendedName>
        <fullName evidence="1">F-box domain-containing protein</fullName>
    </recommendedName>
</protein>
<dbReference type="Pfam" id="PF00646">
    <property type="entry name" value="F-box"/>
    <property type="match status" value="1"/>
</dbReference>
<name>A0ABR0DBX6_9LAMI</name>
<evidence type="ECO:0000313" key="3">
    <source>
        <dbReference type="Proteomes" id="UP001291926"/>
    </source>
</evidence>
<organism evidence="2 3">
    <name type="scientific">Penstemon davidsonii</name>
    <dbReference type="NCBI Taxonomy" id="160366"/>
    <lineage>
        <taxon>Eukaryota</taxon>
        <taxon>Viridiplantae</taxon>
        <taxon>Streptophyta</taxon>
        <taxon>Embryophyta</taxon>
        <taxon>Tracheophyta</taxon>
        <taxon>Spermatophyta</taxon>
        <taxon>Magnoliopsida</taxon>
        <taxon>eudicotyledons</taxon>
        <taxon>Gunneridae</taxon>
        <taxon>Pentapetalae</taxon>
        <taxon>asterids</taxon>
        <taxon>lamiids</taxon>
        <taxon>Lamiales</taxon>
        <taxon>Plantaginaceae</taxon>
        <taxon>Cheloneae</taxon>
        <taxon>Penstemon</taxon>
    </lineage>
</organism>
<dbReference type="PROSITE" id="PS50181">
    <property type="entry name" value="FBOX"/>
    <property type="match status" value="1"/>
</dbReference>
<dbReference type="InterPro" id="IPR055294">
    <property type="entry name" value="FBL60-like"/>
</dbReference>
<evidence type="ECO:0000259" key="1">
    <source>
        <dbReference type="PROSITE" id="PS50181"/>
    </source>
</evidence>
<dbReference type="InterPro" id="IPR006566">
    <property type="entry name" value="FBD"/>
</dbReference>
<dbReference type="SUPFAM" id="SSF52058">
    <property type="entry name" value="L domain-like"/>
    <property type="match status" value="1"/>
</dbReference>
<dbReference type="InterPro" id="IPR053781">
    <property type="entry name" value="F-box_AtFBL13-like"/>
</dbReference>
<dbReference type="InterPro" id="IPR032675">
    <property type="entry name" value="LRR_dom_sf"/>
</dbReference>
<proteinExistence type="predicted"/>
<dbReference type="SUPFAM" id="SSF81383">
    <property type="entry name" value="F-box domain"/>
    <property type="match status" value="1"/>
</dbReference>
<feature type="domain" description="F-box" evidence="1">
    <location>
        <begin position="15"/>
        <end position="51"/>
    </location>
</feature>
<dbReference type="Proteomes" id="UP001291926">
    <property type="component" value="Unassembled WGS sequence"/>
</dbReference>
<dbReference type="Gene3D" id="3.80.10.10">
    <property type="entry name" value="Ribonuclease Inhibitor"/>
    <property type="match status" value="1"/>
</dbReference>
<dbReference type="InterPro" id="IPR001810">
    <property type="entry name" value="F-box_dom"/>
</dbReference>
<comment type="caution">
    <text evidence="2">The sequence shown here is derived from an EMBL/GenBank/DDBJ whole genome shotgun (WGS) entry which is preliminary data.</text>
</comment>
<dbReference type="CDD" id="cd22160">
    <property type="entry name" value="F-box_AtFBL13-like"/>
    <property type="match status" value="1"/>
</dbReference>
<sequence>MESDPSEKCPEIECIDLISTMPDSILGKILSYLPIENAVATSILSTRWKNLFPFGVPPIKIYLYDPSGSYRPGQNTRSFMNFVDKLLNETLLDVPCVQTIVIYSKKLYSNDKIGSWVSAAVLLNVVHLNLMSKPSHSKALFHSLNGCATLVKLDLGINFELCIPGEFILPNLKRLMLCMLLIRDDNIHKLLDGCPVLDYLLFSECDLGVLDNLTIQSQLLKKLLIVDCFFNEGCEVEIDAPDLEVFVYDGSFVVNCVLADHKSLHTVCIEYNVLGEVNDVDDFVSNVRHVAKLVKACSSTIRLSLSNNVAITALHHSPDQLPLFKNLTCLALGRVESHGFEVLAHLLKSAPSLQTLTFEDGFEKCDGGYDRFESLLPTSPICLILCLKKIEFWEFKGEEDEIKFIEYFLKNGRVLQEVTVHYLPCEDSSILNRLLVFPKDSKTCQIILTEYDDIDRPSDPYSREKWITGV</sequence>